<keyword evidence="5 7" id="KW-1133">Transmembrane helix</keyword>
<comment type="pathway">
    <text evidence="7">Protein modification; lipoprotein biosynthesis (diacylglyceryl transfer).</text>
</comment>
<evidence type="ECO:0000256" key="1">
    <source>
        <dbReference type="ARBA" id="ARBA00007150"/>
    </source>
</evidence>
<dbReference type="RefSeq" id="WP_092049682.1">
    <property type="nucleotide sequence ID" value="NZ_FOQD01000006.1"/>
</dbReference>
<evidence type="ECO:0000256" key="4">
    <source>
        <dbReference type="ARBA" id="ARBA00022692"/>
    </source>
</evidence>
<feature type="transmembrane region" description="Helical" evidence="7">
    <location>
        <begin position="24"/>
        <end position="46"/>
    </location>
</feature>
<feature type="transmembrane region" description="Helical" evidence="7">
    <location>
        <begin position="84"/>
        <end position="104"/>
    </location>
</feature>
<feature type="transmembrane region" description="Helical" evidence="7">
    <location>
        <begin position="160"/>
        <end position="183"/>
    </location>
</feature>
<dbReference type="InterPro" id="IPR001640">
    <property type="entry name" value="Lgt"/>
</dbReference>
<dbReference type="EMBL" id="FOQD01000006">
    <property type="protein sequence ID" value="SFI19462.1"/>
    <property type="molecule type" value="Genomic_DNA"/>
</dbReference>
<dbReference type="UniPathway" id="UPA00664"/>
<evidence type="ECO:0000256" key="7">
    <source>
        <dbReference type="HAMAP-Rule" id="MF_01147"/>
    </source>
</evidence>
<proteinExistence type="inferred from homology"/>
<feature type="transmembrane region" description="Helical" evidence="7">
    <location>
        <begin position="58"/>
        <end position="78"/>
    </location>
</feature>
<keyword evidence="8" id="KW-0449">Lipoprotein</keyword>
<evidence type="ECO:0000256" key="6">
    <source>
        <dbReference type="ARBA" id="ARBA00023136"/>
    </source>
</evidence>
<sequence>MRQTLFRIALDHPWSGWFTPPGGLPQLGICWVWLIVCAGWLLYHAIRGHWALLRDPVVWLKAGVGLIGFSLIHYLGFVPASVPVFGYGMMVLLGFVAGLTFSYYRAKAVGYDPEIIVDAAFWILISGVAGGRLAFLIQYWNEVFVPGMPLSQALFRAINLSEGGLVLLGALVGGGLGVFTYFYLRKLSVFEFADLLMPAVFIGVGFGRIGCLLNGCCFGDRCELPWAIHFPAGSVTFDVLASRGFLAEGALWTMPLHPTQIYSSIDGFVLAFVTAVYYWYRKHPGDVLALGCMLYSITRFFIEFLRADEMGQLGTGLTISQLYSIGIFLLGLILMLTGPLRGATRRPAAVLPPQTLPAAVAR</sequence>
<dbReference type="Pfam" id="PF01790">
    <property type="entry name" value="LGT"/>
    <property type="match status" value="1"/>
</dbReference>
<evidence type="ECO:0000256" key="5">
    <source>
        <dbReference type="ARBA" id="ARBA00022989"/>
    </source>
</evidence>
<comment type="function">
    <text evidence="7">Catalyzes the transfer of the diacylglyceryl group from phosphatidylglycerol to the sulfhydryl group of the N-terminal cysteine of a prolipoprotein, the first step in the formation of mature lipoproteins.</text>
</comment>
<keyword evidence="3 7" id="KW-0808">Transferase</keyword>
<gene>
    <name evidence="7" type="primary">lgt</name>
    <name evidence="8" type="ORF">SAMN05421753_106225</name>
</gene>
<accession>A0A1I3G8A4</accession>
<dbReference type="GO" id="GO:0008961">
    <property type="term" value="F:phosphatidylglycerol-prolipoprotein diacylglyceryl transferase activity"/>
    <property type="evidence" value="ECO:0007669"/>
    <property type="project" value="UniProtKB-UniRule"/>
</dbReference>
<organism evidence="8 9">
    <name type="scientific">Planctomicrobium piriforme</name>
    <dbReference type="NCBI Taxonomy" id="1576369"/>
    <lineage>
        <taxon>Bacteria</taxon>
        <taxon>Pseudomonadati</taxon>
        <taxon>Planctomycetota</taxon>
        <taxon>Planctomycetia</taxon>
        <taxon>Planctomycetales</taxon>
        <taxon>Planctomycetaceae</taxon>
        <taxon>Planctomicrobium</taxon>
    </lineage>
</organism>
<comment type="subcellular location">
    <subcellularLocation>
        <location evidence="7">Cell membrane</location>
        <topology evidence="7">Multi-pass membrane protein</topology>
    </subcellularLocation>
</comment>
<keyword evidence="2 7" id="KW-1003">Cell membrane</keyword>
<evidence type="ECO:0000313" key="9">
    <source>
        <dbReference type="Proteomes" id="UP000199518"/>
    </source>
</evidence>
<evidence type="ECO:0000256" key="2">
    <source>
        <dbReference type="ARBA" id="ARBA00022475"/>
    </source>
</evidence>
<protein>
    <recommendedName>
        <fullName evidence="7">Phosphatidylglycerol--prolipoprotein diacylglyceryl transferase</fullName>
        <ecNumber evidence="7">2.5.1.145</ecNumber>
    </recommendedName>
</protein>
<feature type="transmembrane region" description="Helical" evidence="7">
    <location>
        <begin position="116"/>
        <end position="140"/>
    </location>
</feature>
<name>A0A1I3G8A4_9PLAN</name>
<dbReference type="STRING" id="1576369.SAMN05421753_106225"/>
<feature type="transmembrane region" description="Helical" evidence="7">
    <location>
        <begin position="317"/>
        <end position="336"/>
    </location>
</feature>
<keyword evidence="4 7" id="KW-0812">Transmembrane</keyword>
<dbReference type="GO" id="GO:0042158">
    <property type="term" value="P:lipoprotein biosynthetic process"/>
    <property type="evidence" value="ECO:0007669"/>
    <property type="project" value="UniProtKB-UniRule"/>
</dbReference>
<feature type="transmembrane region" description="Helical" evidence="7">
    <location>
        <begin position="261"/>
        <end position="280"/>
    </location>
</feature>
<dbReference type="Proteomes" id="UP000199518">
    <property type="component" value="Unassembled WGS sequence"/>
</dbReference>
<comment type="similarity">
    <text evidence="1 7">Belongs to the Lgt family.</text>
</comment>
<dbReference type="GO" id="GO:0005886">
    <property type="term" value="C:plasma membrane"/>
    <property type="evidence" value="ECO:0007669"/>
    <property type="project" value="UniProtKB-SubCell"/>
</dbReference>
<dbReference type="PANTHER" id="PTHR30589">
    <property type="entry name" value="PROLIPOPROTEIN DIACYLGLYCERYL TRANSFERASE"/>
    <property type="match status" value="1"/>
</dbReference>
<dbReference type="PANTHER" id="PTHR30589:SF0">
    <property type="entry name" value="PHOSPHATIDYLGLYCEROL--PROLIPOPROTEIN DIACYLGLYCERYL TRANSFERASE"/>
    <property type="match status" value="1"/>
</dbReference>
<feature type="transmembrane region" description="Helical" evidence="7">
    <location>
        <begin position="195"/>
        <end position="215"/>
    </location>
</feature>
<dbReference type="HAMAP" id="MF_01147">
    <property type="entry name" value="Lgt"/>
    <property type="match status" value="1"/>
</dbReference>
<dbReference type="AlphaFoldDB" id="A0A1I3G8A4"/>
<dbReference type="EC" id="2.5.1.145" evidence="7"/>
<comment type="catalytic activity">
    <reaction evidence="7">
        <text>L-cysteinyl-[prolipoprotein] + a 1,2-diacyl-sn-glycero-3-phospho-(1'-sn-glycerol) = an S-1,2-diacyl-sn-glyceryl-L-cysteinyl-[prolipoprotein] + sn-glycerol 1-phosphate + H(+)</text>
        <dbReference type="Rhea" id="RHEA:56712"/>
        <dbReference type="Rhea" id="RHEA-COMP:14679"/>
        <dbReference type="Rhea" id="RHEA-COMP:14680"/>
        <dbReference type="ChEBI" id="CHEBI:15378"/>
        <dbReference type="ChEBI" id="CHEBI:29950"/>
        <dbReference type="ChEBI" id="CHEBI:57685"/>
        <dbReference type="ChEBI" id="CHEBI:64716"/>
        <dbReference type="ChEBI" id="CHEBI:140658"/>
        <dbReference type="EC" id="2.5.1.145"/>
    </reaction>
</comment>
<feature type="transmembrane region" description="Helical" evidence="7">
    <location>
        <begin position="287"/>
        <end position="305"/>
    </location>
</feature>
<keyword evidence="9" id="KW-1185">Reference proteome</keyword>
<evidence type="ECO:0000313" key="8">
    <source>
        <dbReference type="EMBL" id="SFI19462.1"/>
    </source>
</evidence>
<keyword evidence="6 7" id="KW-0472">Membrane</keyword>
<dbReference type="OrthoDB" id="871140at2"/>
<feature type="binding site" evidence="7">
    <location>
        <position position="208"/>
    </location>
    <ligand>
        <name>a 1,2-diacyl-sn-glycero-3-phospho-(1'-sn-glycerol)</name>
        <dbReference type="ChEBI" id="CHEBI:64716"/>
    </ligand>
</feature>
<evidence type="ECO:0000256" key="3">
    <source>
        <dbReference type="ARBA" id="ARBA00022679"/>
    </source>
</evidence>
<reference evidence="9" key="1">
    <citation type="submission" date="2016-10" db="EMBL/GenBank/DDBJ databases">
        <authorList>
            <person name="Varghese N."/>
            <person name="Submissions S."/>
        </authorList>
    </citation>
    <scope>NUCLEOTIDE SEQUENCE [LARGE SCALE GENOMIC DNA]</scope>
    <source>
        <strain evidence="9">DSM 26348</strain>
    </source>
</reference>